<sequence length="487" mass="53488">MYFKNYDNTIHFEIMVRIAKAFHSDDFEAAVDRIPQEMRPRSPKSSRCCIYRDRAIIKYRCMATLGFAIENEENELKPLSAYAREALERDSVRGNMITFIDEACNGCVRTHYEATSACRGCLAEACVQHCPKDAVQVINGKSVIDPEKCIKCGKCMDACPYHAIVYIPIPCEESCPTGAISKDVSGKEVIDYSKCIFCGKCLAACPFTAVLERSQMVDVMQRMKNGKSMVAMIAPAIAGEFNASMKQLATALRRIGFSDVVEVAAGADITARREADEFIERMEHGASFMTTSCCPAYTELVRKHVPELAPHVSDTRTPMHYTARMVKERDAESCTVFVGPCVAKRHEGTNDEYVDHVLTFQELEAMFQAHGIVIAECEESEFGIAGCREGRSFPVSGGVTAGIRSMINERAEILRPTIVDGLTSKTLKELRNFVKKGAPGNFVEVMGCEGGCVAGPATVVPARKAAKKCTEYALSSPSALSVERASD</sequence>
<dbReference type="Gene3D" id="3.40.950.10">
    <property type="entry name" value="Fe-only Hydrogenase (Larger Subunit), Chain L, domain 3"/>
    <property type="match status" value="1"/>
</dbReference>
<dbReference type="InterPro" id="IPR004108">
    <property type="entry name" value="Fe_hydrogenase_lsu_C"/>
</dbReference>
<dbReference type="SUPFAM" id="SSF54862">
    <property type="entry name" value="4Fe-4S ferredoxins"/>
    <property type="match status" value="1"/>
</dbReference>
<dbReference type="EMBL" id="BLVO01000004">
    <property type="protein sequence ID" value="GFM31838.1"/>
    <property type="molecule type" value="Genomic_DNA"/>
</dbReference>
<dbReference type="NCBIfam" id="TIGR04105">
    <property type="entry name" value="FeFe_hydrog_B1"/>
    <property type="match status" value="1"/>
</dbReference>
<keyword evidence="3" id="KW-0411">Iron-sulfur</keyword>
<dbReference type="PANTHER" id="PTHR11615">
    <property type="entry name" value="NITRATE, FORMATE, IRON DEHYDROGENASE"/>
    <property type="match status" value="1"/>
</dbReference>
<dbReference type="GO" id="GO:0051536">
    <property type="term" value="F:iron-sulfur cluster binding"/>
    <property type="evidence" value="ECO:0007669"/>
    <property type="project" value="UniProtKB-KW"/>
</dbReference>
<dbReference type="Gene3D" id="3.30.70.20">
    <property type="match status" value="2"/>
</dbReference>
<evidence type="ECO:0000313" key="5">
    <source>
        <dbReference type="EMBL" id="GFM31838.1"/>
    </source>
</evidence>
<evidence type="ECO:0000256" key="3">
    <source>
        <dbReference type="ARBA" id="ARBA00023014"/>
    </source>
</evidence>
<comment type="caution">
    <text evidence="5">The sequence shown here is derived from an EMBL/GenBank/DDBJ whole genome shotgun (WGS) entry which is preliminary data.</text>
</comment>
<dbReference type="SUPFAM" id="SSF53920">
    <property type="entry name" value="Fe-only hydrogenase"/>
    <property type="match status" value="1"/>
</dbReference>
<name>A0A7J0BE75_9BACT</name>
<dbReference type="Pfam" id="PF25160">
    <property type="entry name" value="LdpA_Fe-S-bd"/>
    <property type="match status" value="1"/>
</dbReference>
<feature type="domain" description="4Fe-4S ferredoxin-type" evidence="4">
    <location>
        <begin position="186"/>
        <end position="215"/>
    </location>
</feature>
<dbReference type="Proteomes" id="UP000503840">
    <property type="component" value="Unassembled WGS sequence"/>
</dbReference>
<feature type="domain" description="4Fe-4S ferredoxin-type" evidence="4">
    <location>
        <begin position="140"/>
        <end position="169"/>
    </location>
</feature>
<protein>
    <recommendedName>
        <fullName evidence="4">4Fe-4S ferredoxin-type domain-containing protein</fullName>
    </recommendedName>
</protein>
<dbReference type="AlphaFoldDB" id="A0A7J0BE75"/>
<organism evidence="5 6">
    <name type="scientific">Desulfovibrio subterraneus</name>
    <dbReference type="NCBI Taxonomy" id="2718620"/>
    <lineage>
        <taxon>Bacteria</taxon>
        <taxon>Pseudomonadati</taxon>
        <taxon>Thermodesulfobacteriota</taxon>
        <taxon>Desulfovibrionia</taxon>
        <taxon>Desulfovibrionales</taxon>
        <taxon>Desulfovibrionaceae</taxon>
        <taxon>Desulfovibrio</taxon>
    </lineage>
</organism>
<proteinExistence type="predicted"/>
<keyword evidence="1" id="KW-0479">Metal-binding</keyword>
<evidence type="ECO:0000313" key="6">
    <source>
        <dbReference type="Proteomes" id="UP000503840"/>
    </source>
</evidence>
<dbReference type="Pfam" id="PF02906">
    <property type="entry name" value="Fe_hyd_lg_C"/>
    <property type="match status" value="1"/>
</dbReference>
<dbReference type="InterPro" id="IPR017896">
    <property type="entry name" value="4Fe4S_Fe-S-bd"/>
</dbReference>
<gene>
    <name evidence="5" type="ORF">DSM101010T_02030</name>
</gene>
<reference evidence="5 6" key="1">
    <citation type="submission" date="2020-05" db="EMBL/GenBank/DDBJ databases">
        <title>Draft genome sequence of Desulfovibrio sp. strain HN2T.</title>
        <authorList>
            <person name="Ueno A."/>
            <person name="Tamazawa S."/>
            <person name="Tamamura S."/>
            <person name="Murakami T."/>
            <person name="Kiyama T."/>
            <person name="Inomata H."/>
            <person name="Amano Y."/>
            <person name="Miyakawa K."/>
            <person name="Tamaki H."/>
            <person name="Naganuma T."/>
            <person name="Kaneko K."/>
        </authorList>
    </citation>
    <scope>NUCLEOTIDE SEQUENCE [LARGE SCALE GENOMIC DNA]</scope>
    <source>
        <strain evidence="5 6">HN2</strain>
    </source>
</reference>
<evidence type="ECO:0000256" key="1">
    <source>
        <dbReference type="ARBA" id="ARBA00022723"/>
    </source>
</evidence>
<dbReference type="GO" id="GO:0046872">
    <property type="term" value="F:metal ion binding"/>
    <property type="evidence" value="ECO:0007669"/>
    <property type="project" value="UniProtKB-KW"/>
</dbReference>
<dbReference type="RefSeq" id="WP_174403536.1">
    <property type="nucleotide sequence ID" value="NZ_BLVO01000004.1"/>
</dbReference>
<dbReference type="InterPro" id="IPR027631">
    <property type="entry name" value="Mono_FeFe_hydrog"/>
</dbReference>
<dbReference type="PROSITE" id="PS00198">
    <property type="entry name" value="4FE4S_FER_1"/>
    <property type="match status" value="2"/>
</dbReference>
<dbReference type="InterPro" id="IPR050340">
    <property type="entry name" value="Cytosolic_Fe-S_CAF"/>
</dbReference>
<dbReference type="CDD" id="cd10549">
    <property type="entry name" value="MtMvhB_like"/>
    <property type="match status" value="1"/>
</dbReference>
<dbReference type="InterPro" id="IPR017900">
    <property type="entry name" value="4Fe4S_Fe_S_CS"/>
</dbReference>
<keyword evidence="6" id="KW-1185">Reference proteome</keyword>
<evidence type="ECO:0000259" key="4">
    <source>
        <dbReference type="PROSITE" id="PS51379"/>
    </source>
</evidence>
<evidence type="ECO:0000256" key="2">
    <source>
        <dbReference type="ARBA" id="ARBA00023004"/>
    </source>
</evidence>
<dbReference type="InterPro" id="IPR057431">
    <property type="entry name" value="LdpA_Fe-S-bd"/>
</dbReference>
<dbReference type="Pfam" id="PF00037">
    <property type="entry name" value="Fer4"/>
    <property type="match status" value="1"/>
</dbReference>
<keyword evidence="2" id="KW-0408">Iron</keyword>
<dbReference type="InterPro" id="IPR009016">
    <property type="entry name" value="Fe_hydrogenase"/>
</dbReference>
<accession>A0A7J0BE75</accession>
<dbReference type="PROSITE" id="PS51379">
    <property type="entry name" value="4FE4S_FER_2"/>
    <property type="match status" value="3"/>
</dbReference>
<feature type="domain" description="4Fe-4S ferredoxin-type" evidence="4">
    <location>
        <begin position="108"/>
        <end position="139"/>
    </location>
</feature>